<dbReference type="AlphaFoldDB" id="G7N027"/>
<accession>G7N027</accession>
<organism evidence="1">
    <name type="scientific">Macaca mulatta</name>
    <name type="common">Rhesus macaque</name>
    <dbReference type="NCBI Taxonomy" id="9544"/>
    <lineage>
        <taxon>Eukaryota</taxon>
        <taxon>Metazoa</taxon>
        <taxon>Chordata</taxon>
        <taxon>Craniata</taxon>
        <taxon>Vertebrata</taxon>
        <taxon>Euteleostomi</taxon>
        <taxon>Mammalia</taxon>
        <taxon>Eutheria</taxon>
        <taxon>Euarchontoglires</taxon>
        <taxon>Primates</taxon>
        <taxon>Haplorrhini</taxon>
        <taxon>Catarrhini</taxon>
        <taxon>Cercopithecidae</taxon>
        <taxon>Cercopithecinae</taxon>
        <taxon>Macaca</taxon>
    </lineage>
</organism>
<proteinExistence type="predicted"/>
<gene>
    <name evidence="1" type="ORF">EGK_19255</name>
</gene>
<reference evidence="1" key="1">
    <citation type="journal article" date="2011" name="Nat. Biotechnol.">
        <title>Genome sequencing and comparison of two nonhuman primate animal models, the cynomolgus and Chinese rhesus macaques.</title>
        <authorList>
            <person name="Yan G."/>
            <person name="Zhang G."/>
            <person name="Fang X."/>
            <person name="Zhang Y."/>
            <person name="Li C."/>
            <person name="Ling F."/>
            <person name="Cooper D.N."/>
            <person name="Li Q."/>
            <person name="Li Y."/>
            <person name="van Gool A.J."/>
            <person name="Du H."/>
            <person name="Chen J."/>
            <person name="Chen R."/>
            <person name="Zhang P."/>
            <person name="Huang Z."/>
            <person name="Thompson J.R."/>
            <person name="Meng Y."/>
            <person name="Bai Y."/>
            <person name="Wang J."/>
            <person name="Zhuo M."/>
            <person name="Wang T."/>
            <person name="Huang Y."/>
            <person name="Wei L."/>
            <person name="Li J."/>
            <person name="Wang Z."/>
            <person name="Hu H."/>
            <person name="Yang P."/>
            <person name="Le L."/>
            <person name="Stenson P.D."/>
            <person name="Li B."/>
            <person name="Liu X."/>
            <person name="Ball E.V."/>
            <person name="An N."/>
            <person name="Huang Q."/>
            <person name="Zhang Y."/>
            <person name="Fan W."/>
            <person name="Zhang X."/>
            <person name="Li Y."/>
            <person name="Wang W."/>
            <person name="Katze M.G."/>
            <person name="Su B."/>
            <person name="Nielsen R."/>
            <person name="Yang H."/>
            <person name="Wang J."/>
            <person name="Wang X."/>
            <person name="Wang J."/>
        </authorList>
    </citation>
    <scope>NUCLEOTIDE SEQUENCE [LARGE SCALE GENOMIC DNA]</scope>
    <source>
        <strain evidence="1">CR-5</strain>
    </source>
</reference>
<sequence length="56" mass="6210">MPREGLPPHHLLSWVLWGDESGSYLDSASKLGEESSHVVRHKKAHISKNHGLPVTT</sequence>
<protein>
    <submittedName>
        <fullName evidence="1">Uncharacterized protein</fullName>
    </submittedName>
</protein>
<name>G7N027_MACMU</name>
<dbReference type="Proteomes" id="UP000013456">
    <property type="component" value="Chromosome 8"/>
</dbReference>
<dbReference type="EMBL" id="CM001260">
    <property type="protein sequence ID" value="EHH28753.1"/>
    <property type="molecule type" value="Genomic_DNA"/>
</dbReference>
<evidence type="ECO:0000313" key="1">
    <source>
        <dbReference type="EMBL" id="EHH28753.1"/>
    </source>
</evidence>